<evidence type="ECO:0000313" key="4">
    <source>
        <dbReference type="EMBL" id="SFG22165.1"/>
    </source>
</evidence>
<keyword evidence="2 4" id="KW-0418">Kinase</keyword>
<keyword evidence="1" id="KW-0808">Transferase</keyword>
<dbReference type="Gene3D" id="3.40.50.300">
    <property type="entry name" value="P-loop containing nucleotide triphosphate hydrolases"/>
    <property type="match status" value="1"/>
</dbReference>
<dbReference type="STRING" id="269670.SAMN02982927_01014"/>
<dbReference type="Pfam" id="PF03976">
    <property type="entry name" value="PPK2"/>
    <property type="match status" value="1"/>
</dbReference>
<dbReference type="GO" id="GO:0008976">
    <property type="term" value="F:polyphosphate kinase activity"/>
    <property type="evidence" value="ECO:0007669"/>
    <property type="project" value="InterPro"/>
</dbReference>
<feature type="domain" description="Polyphosphate kinase-2-related" evidence="3">
    <location>
        <begin position="17"/>
        <end position="240"/>
    </location>
</feature>
<accession>A0A1I2Q0Z1</accession>
<dbReference type="PANTHER" id="PTHR34383:SF3">
    <property type="entry name" value="POLYPHOSPHATE:AMP PHOSPHOTRANSFERASE"/>
    <property type="match status" value="1"/>
</dbReference>
<dbReference type="InterPro" id="IPR027417">
    <property type="entry name" value="P-loop_NTPase"/>
</dbReference>
<evidence type="ECO:0000259" key="3">
    <source>
        <dbReference type="Pfam" id="PF03976"/>
    </source>
</evidence>
<dbReference type="PIRSF" id="PIRSF028756">
    <property type="entry name" value="PPK2_prd"/>
    <property type="match status" value="1"/>
</dbReference>
<sequence length="259" mass="30930">MEEGKLAKVDLQRGIKHKEVYEKKLAKYQLKLLSMQHLLLEHKLGVLFVFEGWDAAGKGGAIKRAVANLDPRGVRVWPIAAPAPHEKRYHYMQRFWRKIPQYGQIAIFDRSWYGRVLVERVEKLAEPNEWKRAFQEINNFEKALTDDRYMIDKFWLHISKEEQYKRFKSRESDPLKKWKITDEDWRNREKWDDYVIAAEEMFKKTNTAAAAWHIIPANNKWYARIAVLKQMTKSIERHLKMNGVKVVEEFPDNSELKKD</sequence>
<organism evidence="4 5">
    <name type="scientific">Sporolactobacillus nakayamae</name>
    <dbReference type="NCBI Taxonomy" id="269670"/>
    <lineage>
        <taxon>Bacteria</taxon>
        <taxon>Bacillati</taxon>
        <taxon>Bacillota</taxon>
        <taxon>Bacilli</taxon>
        <taxon>Bacillales</taxon>
        <taxon>Sporolactobacillaceae</taxon>
        <taxon>Sporolactobacillus</taxon>
    </lineage>
</organism>
<keyword evidence="5" id="KW-1185">Reference proteome</keyword>
<dbReference type="OrthoDB" id="9775224at2"/>
<reference evidence="5" key="1">
    <citation type="submission" date="2016-10" db="EMBL/GenBank/DDBJ databases">
        <authorList>
            <person name="Varghese N."/>
            <person name="Submissions S."/>
        </authorList>
    </citation>
    <scope>NUCLEOTIDE SEQUENCE [LARGE SCALE GENOMIC DNA]</scope>
    <source>
        <strain evidence="5">ATCC 700379</strain>
    </source>
</reference>
<proteinExistence type="predicted"/>
<dbReference type="SUPFAM" id="SSF52540">
    <property type="entry name" value="P-loop containing nucleoside triphosphate hydrolases"/>
    <property type="match status" value="1"/>
</dbReference>
<evidence type="ECO:0000313" key="5">
    <source>
        <dbReference type="Proteomes" id="UP000198752"/>
    </source>
</evidence>
<evidence type="ECO:0000256" key="1">
    <source>
        <dbReference type="ARBA" id="ARBA00022679"/>
    </source>
</evidence>
<dbReference type="InterPro" id="IPR022488">
    <property type="entry name" value="PPK2-related"/>
</dbReference>
<gene>
    <name evidence="4" type="ORF">SAMN02982927_01014</name>
</gene>
<dbReference type="RefSeq" id="WP_093670716.1">
    <property type="nucleotide sequence ID" value="NZ_FOOY01000006.1"/>
</dbReference>
<evidence type="ECO:0000256" key="2">
    <source>
        <dbReference type="ARBA" id="ARBA00022777"/>
    </source>
</evidence>
<dbReference type="PANTHER" id="PTHR34383">
    <property type="entry name" value="POLYPHOSPHATE:AMP PHOSPHOTRANSFERASE-RELATED"/>
    <property type="match status" value="1"/>
</dbReference>
<protein>
    <submittedName>
        <fullName evidence="4">Polyphosphate kinase 2, PPK2 family</fullName>
    </submittedName>
</protein>
<dbReference type="EMBL" id="FOOY01000006">
    <property type="protein sequence ID" value="SFG22165.1"/>
    <property type="molecule type" value="Genomic_DNA"/>
</dbReference>
<dbReference type="Proteomes" id="UP000198752">
    <property type="component" value="Unassembled WGS sequence"/>
</dbReference>
<dbReference type="InterPro" id="IPR016898">
    <property type="entry name" value="Polyphosphate_phosphotransfera"/>
</dbReference>
<dbReference type="AlphaFoldDB" id="A0A1I2Q0Z1"/>
<name>A0A1I2Q0Z1_9BACL</name>